<dbReference type="Pfam" id="PF07690">
    <property type="entry name" value="MFS_1"/>
    <property type="match status" value="1"/>
</dbReference>
<feature type="transmembrane region" description="Helical" evidence="1">
    <location>
        <begin position="64"/>
        <end position="83"/>
    </location>
</feature>
<protein>
    <submittedName>
        <fullName evidence="2">MFS family permease</fullName>
    </submittedName>
</protein>
<dbReference type="InterPro" id="IPR036259">
    <property type="entry name" value="MFS_trans_sf"/>
</dbReference>
<name>A0A841BS77_9ACTN</name>
<sequence>MLLLMGMFARLGIGMTTLALLLLVQHKTGAYAPAAVAAGIYALAGATFSPIAGRIADRIGPAPVLATLAVAHPIALVGLLLASRGGGDALALIYVMSALAGATYPPLTAAIRGVWSTLTEPATGRSALRQTALAAETSIFEIVFVLGPLLVAGAIALATPAFAIGVAAVVTLIGTLTVALGKAMRQVKPHERQHRATGLGPLRTPGFPALLLCVAGLGTAFGAIGVAVPAYATAHVVESPETVGAVLLAVWSIGSAVGGLWFGTRRPAKAPSRQFALLLAGVAGSLGVLAIMPGPAALGVALVLGGATIAPALTVENSLVGLIAPGAMLNEAYTWVVTTGVSASAVGGAVSGLIVDRPGGVPFAFLFAGLAVGTAAVVAALPTGSIARAVAVSRA</sequence>
<dbReference type="AlphaFoldDB" id="A0A841BS77"/>
<feature type="transmembrane region" description="Helical" evidence="1">
    <location>
        <begin position="132"/>
        <end position="155"/>
    </location>
</feature>
<proteinExistence type="predicted"/>
<dbReference type="Proteomes" id="UP000587527">
    <property type="component" value="Unassembled WGS sequence"/>
</dbReference>
<feature type="transmembrane region" description="Helical" evidence="1">
    <location>
        <begin position="161"/>
        <end position="184"/>
    </location>
</feature>
<feature type="transmembrane region" description="Helical" evidence="1">
    <location>
        <begin position="243"/>
        <end position="263"/>
    </location>
</feature>
<feature type="transmembrane region" description="Helical" evidence="1">
    <location>
        <begin position="205"/>
        <end position="231"/>
    </location>
</feature>
<dbReference type="PANTHER" id="PTHR23542">
    <property type="match status" value="1"/>
</dbReference>
<reference evidence="2 3" key="1">
    <citation type="submission" date="2020-08" db="EMBL/GenBank/DDBJ databases">
        <title>Sequencing the genomes of 1000 actinobacteria strains.</title>
        <authorList>
            <person name="Klenk H.-P."/>
        </authorList>
    </citation>
    <scope>NUCLEOTIDE SEQUENCE [LARGE SCALE GENOMIC DNA]</scope>
    <source>
        <strain evidence="2 3">DSM 45362</strain>
    </source>
</reference>
<keyword evidence="3" id="KW-1185">Reference proteome</keyword>
<feature type="transmembrane region" description="Helical" evidence="1">
    <location>
        <begin position="7"/>
        <end position="24"/>
    </location>
</feature>
<feature type="transmembrane region" description="Helical" evidence="1">
    <location>
        <begin position="89"/>
        <end position="111"/>
    </location>
</feature>
<keyword evidence="1" id="KW-1133">Transmembrane helix</keyword>
<keyword evidence="1" id="KW-0812">Transmembrane</keyword>
<feature type="transmembrane region" description="Helical" evidence="1">
    <location>
        <begin position="30"/>
        <end position="52"/>
    </location>
</feature>
<keyword evidence="1" id="KW-0472">Membrane</keyword>
<dbReference type="InterPro" id="IPR011701">
    <property type="entry name" value="MFS"/>
</dbReference>
<comment type="caution">
    <text evidence="2">The sequence shown here is derived from an EMBL/GenBank/DDBJ whole genome shotgun (WGS) entry which is preliminary data.</text>
</comment>
<evidence type="ECO:0000256" key="1">
    <source>
        <dbReference type="SAM" id="Phobius"/>
    </source>
</evidence>
<feature type="transmembrane region" description="Helical" evidence="1">
    <location>
        <begin position="361"/>
        <end position="381"/>
    </location>
</feature>
<dbReference type="SUPFAM" id="SSF103473">
    <property type="entry name" value="MFS general substrate transporter"/>
    <property type="match status" value="1"/>
</dbReference>
<accession>A0A841BS77</accession>
<evidence type="ECO:0000313" key="2">
    <source>
        <dbReference type="EMBL" id="MBB5870555.1"/>
    </source>
</evidence>
<gene>
    <name evidence="2" type="ORF">F4553_003934</name>
</gene>
<dbReference type="PANTHER" id="PTHR23542:SF1">
    <property type="entry name" value="MAJOR FACILITATOR SUPERFAMILY (MFS) PROFILE DOMAIN-CONTAINING PROTEIN"/>
    <property type="match status" value="1"/>
</dbReference>
<organism evidence="2 3">
    <name type="scientific">Allocatelliglobosispora scoriae</name>
    <dbReference type="NCBI Taxonomy" id="643052"/>
    <lineage>
        <taxon>Bacteria</taxon>
        <taxon>Bacillati</taxon>
        <taxon>Actinomycetota</taxon>
        <taxon>Actinomycetes</taxon>
        <taxon>Micromonosporales</taxon>
        <taxon>Micromonosporaceae</taxon>
        <taxon>Allocatelliglobosispora</taxon>
    </lineage>
</organism>
<feature type="transmembrane region" description="Helical" evidence="1">
    <location>
        <begin position="275"/>
        <end position="292"/>
    </location>
</feature>
<dbReference type="Gene3D" id="1.20.1250.20">
    <property type="entry name" value="MFS general substrate transporter like domains"/>
    <property type="match status" value="1"/>
</dbReference>
<dbReference type="GO" id="GO:0022857">
    <property type="term" value="F:transmembrane transporter activity"/>
    <property type="evidence" value="ECO:0007669"/>
    <property type="project" value="InterPro"/>
</dbReference>
<feature type="transmembrane region" description="Helical" evidence="1">
    <location>
        <begin position="332"/>
        <end position="355"/>
    </location>
</feature>
<evidence type="ECO:0000313" key="3">
    <source>
        <dbReference type="Proteomes" id="UP000587527"/>
    </source>
</evidence>
<feature type="transmembrane region" description="Helical" evidence="1">
    <location>
        <begin position="298"/>
        <end position="320"/>
    </location>
</feature>
<dbReference type="RefSeq" id="WP_312875264.1">
    <property type="nucleotide sequence ID" value="NZ_JACHMN010000002.1"/>
</dbReference>
<dbReference type="EMBL" id="JACHMN010000002">
    <property type="protein sequence ID" value="MBB5870555.1"/>
    <property type="molecule type" value="Genomic_DNA"/>
</dbReference>